<dbReference type="AlphaFoldDB" id="A0A9W7YBR8"/>
<dbReference type="PANTHER" id="PTHR13357">
    <property type="entry name" value="SH3 ADAPTER PROTEIN SPIN90 NCK INTERACTING PROTEIN WITH SH3 DOMAIN"/>
    <property type="match status" value="1"/>
</dbReference>
<feature type="compositionally biased region" description="Low complexity" evidence="1">
    <location>
        <begin position="616"/>
        <end position="629"/>
    </location>
</feature>
<feature type="compositionally biased region" description="Low complexity" evidence="1">
    <location>
        <begin position="572"/>
        <end position="586"/>
    </location>
</feature>
<feature type="compositionally biased region" description="Polar residues" evidence="1">
    <location>
        <begin position="312"/>
        <end position="334"/>
    </location>
</feature>
<feature type="region of interest" description="Disordered" evidence="1">
    <location>
        <begin position="408"/>
        <end position="438"/>
    </location>
</feature>
<feature type="region of interest" description="Disordered" evidence="1">
    <location>
        <begin position="614"/>
        <end position="953"/>
    </location>
</feature>
<name>A0A9W7YBR8_9FUNG</name>
<dbReference type="EMBL" id="JANBOI010000016">
    <property type="protein sequence ID" value="KAJ1735662.1"/>
    <property type="molecule type" value="Genomic_DNA"/>
</dbReference>
<feature type="domain" description="SPIN90/Ldb17 leucine-rich" evidence="2">
    <location>
        <begin position="443"/>
        <end position="551"/>
    </location>
</feature>
<dbReference type="GO" id="GO:0071933">
    <property type="term" value="F:Arp2/3 complex binding"/>
    <property type="evidence" value="ECO:0007669"/>
    <property type="project" value="TreeGrafter"/>
</dbReference>
<keyword evidence="4" id="KW-1185">Reference proteome</keyword>
<dbReference type="InterPro" id="IPR018556">
    <property type="entry name" value="SPIN90/Ldb17_LRD"/>
</dbReference>
<dbReference type="PANTHER" id="PTHR13357:SF1">
    <property type="entry name" value="NCK-INTERACTING PROTEIN WITH SH3 DOMAIN"/>
    <property type="match status" value="1"/>
</dbReference>
<evidence type="ECO:0000313" key="4">
    <source>
        <dbReference type="Proteomes" id="UP001143981"/>
    </source>
</evidence>
<dbReference type="Pfam" id="PF09431">
    <property type="entry name" value="SPIN90_LRD"/>
    <property type="match status" value="1"/>
</dbReference>
<comment type="caution">
    <text evidence="3">The sequence shown here is derived from an EMBL/GenBank/DDBJ whole genome shotgun (WGS) entry which is preliminary data.</text>
</comment>
<gene>
    <name evidence="3" type="primary">LDB17</name>
    <name evidence="3" type="ORF">LPJ61_000420</name>
</gene>
<feature type="compositionally biased region" description="Low complexity" evidence="1">
    <location>
        <begin position="778"/>
        <end position="802"/>
    </location>
</feature>
<sequence>MAGAEHALDGLTLPQLRRAASSRFSMLLEGTVDYAAYRQAYRRKLLLEQQPRFDSLDDAEDELRCVLHDEAFARAHSDGAVAAENAALAVDWFASALVGLFSGDEPFENPDFLRLCCMFFASPLYENNARLVQRHLVKRTYAELSVGPGEAYESSLWLLLAFLHLTTEFQPDTFLLCKDSGLFPLLQSLVLADPEKDLHVLAMSLMFEVAQAVELSQTDLACITDALLSFLLDYIERMRYAECDVYNNTATKLVLALNEQLSRQPARPAGPQSPLASDIGDGDGQTLALLAGAAQQSYGRRRRNRGAAGTASVQTMSPPAGNTPQLPSRLPSSYSDHEHARAHHTRASSVGLAADMSLAQDEHDACPPREPRRQPLHALSPSAAALAADTHVLPRSQSMDFRAELRERAPAGPPRPGSDAYSTAPLGSGARGGGVAGEPGDNYTTPLIAILAQRTDCCKTFAENLVFLLNRETDPATLTLILHTLACILANPDTSGILYTNDMHVLTDIVIRDLSNLADAEQRLRRSYLQVVCVLLRNPVYLAARHRLSDIELCLVNMLRQSLVSSQTVLMSARSRSSRRGSASDSSTRHNSTIAELAPGAPLGAAALRLGGGMASPAPSLSSTASEETCCAHASVEEPRSEAPLQKASRRPPPPPPTHPQAGGHEQRGSLLKPQTTPSAGSMAGPPVQPRRRRAPPPPPRSHQSPGSGTCTPILQLSPVAESPQLGGPSPLLTRRKAPPPPSPRSGTRSEQASPLSTARPLPSRRHPPPPLPPPRSRPASRCQQQSSDLPSQLPASSGAAGCPPPAPPPRANSRRHRPEQTGIRRQLSVKKSVSRYKRNSMIQSRRPAPPLPPLRVHGGGGASGSDDSPGNETDGPAPIPAIAERSAEDAESASASAGRPASEHQHMACSDTHTGAVALPSGEDGGEDDDDDGEDLDTPIPTPDAESCAAERRATRTLVTSALRGCHEARILASSNGLVLGPRH</sequence>
<proteinExistence type="predicted"/>
<dbReference type="OrthoDB" id="5586025at2759"/>
<evidence type="ECO:0000313" key="3">
    <source>
        <dbReference type="EMBL" id="KAJ1735662.1"/>
    </source>
</evidence>
<feature type="region of interest" description="Disordered" evidence="1">
    <location>
        <begin position="294"/>
        <end position="348"/>
    </location>
</feature>
<feature type="compositionally biased region" description="Acidic residues" evidence="1">
    <location>
        <begin position="925"/>
        <end position="938"/>
    </location>
</feature>
<dbReference type="Proteomes" id="UP001143981">
    <property type="component" value="Unassembled WGS sequence"/>
</dbReference>
<dbReference type="InterPro" id="IPR030125">
    <property type="entry name" value="SPIN90/Ldb17"/>
</dbReference>
<feature type="region of interest" description="Disordered" evidence="1">
    <location>
        <begin position="570"/>
        <end position="598"/>
    </location>
</feature>
<evidence type="ECO:0000259" key="2">
    <source>
        <dbReference type="Pfam" id="PF09431"/>
    </source>
</evidence>
<feature type="compositionally biased region" description="Polar residues" evidence="1">
    <location>
        <begin position="702"/>
        <end position="715"/>
    </location>
</feature>
<reference evidence="3" key="1">
    <citation type="submission" date="2022-07" db="EMBL/GenBank/DDBJ databases">
        <title>Phylogenomic reconstructions and comparative analyses of Kickxellomycotina fungi.</title>
        <authorList>
            <person name="Reynolds N.K."/>
            <person name="Stajich J.E."/>
            <person name="Barry K."/>
            <person name="Grigoriev I.V."/>
            <person name="Crous P."/>
            <person name="Smith M.E."/>
        </authorList>
    </citation>
    <scope>NUCLEOTIDE SEQUENCE</scope>
    <source>
        <strain evidence="3">BCRC 34381</strain>
    </source>
</reference>
<dbReference type="GO" id="GO:0006897">
    <property type="term" value="P:endocytosis"/>
    <property type="evidence" value="ECO:0007669"/>
    <property type="project" value="TreeGrafter"/>
</dbReference>
<evidence type="ECO:0000256" key="1">
    <source>
        <dbReference type="SAM" id="MobiDB-lite"/>
    </source>
</evidence>
<protein>
    <submittedName>
        <fullName evidence="3">Pre-rRNA processing</fullName>
    </submittedName>
</protein>
<organism evidence="3 4">
    <name type="scientific">Coemansia biformis</name>
    <dbReference type="NCBI Taxonomy" id="1286918"/>
    <lineage>
        <taxon>Eukaryota</taxon>
        <taxon>Fungi</taxon>
        <taxon>Fungi incertae sedis</taxon>
        <taxon>Zoopagomycota</taxon>
        <taxon>Kickxellomycotina</taxon>
        <taxon>Kickxellomycetes</taxon>
        <taxon>Kickxellales</taxon>
        <taxon>Kickxellaceae</taxon>
        <taxon>Coemansia</taxon>
    </lineage>
</organism>
<accession>A0A9W7YBR8</accession>